<name>A0A1T4SE95_9ACTN</name>
<gene>
    <name evidence="3" type="ORF">SAMN02745673_03436</name>
</gene>
<dbReference type="OrthoDB" id="4233552at2"/>
<evidence type="ECO:0000313" key="4">
    <source>
        <dbReference type="Proteomes" id="UP000190637"/>
    </source>
</evidence>
<keyword evidence="4" id="KW-1185">Reference proteome</keyword>
<accession>A0A1T4SE95</accession>
<feature type="region of interest" description="Disordered" evidence="1">
    <location>
        <begin position="1"/>
        <end position="39"/>
    </location>
</feature>
<protein>
    <recommendedName>
        <fullName evidence="2">DUF397 domain-containing protein</fullName>
    </recommendedName>
</protein>
<organism evidence="3 4">
    <name type="scientific">Marinactinospora thermotolerans DSM 45154</name>
    <dbReference type="NCBI Taxonomy" id="1122192"/>
    <lineage>
        <taxon>Bacteria</taxon>
        <taxon>Bacillati</taxon>
        <taxon>Actinomycetota</taxon>
        <taxon>Actinomycetes</taxon>
        <taxon>Streptosporangiales</taxon>
        <taxon>Nocardiopsidaceae</taxon>
        <taxon>Marinactinospora</taxon>
    </lineage>
</organism>
<dbReference type="Pfam" id="PF04149">
    <property type="entry name" value="DUF397"/>
    <property type="match status" value="1"/>
</dbReference>
<reference evidence="3 4" key="1">
    <citation type="submission" date="2017-02" db="EMBL/GenBank/DDBJ databases">
        <authorList>
            <person name="Peterson S.W."/>
        </authorList>
    </citation>
    <scope>NUCLEOTIDE SEQUENCE [LARGE SCALE GENOMIC DNA]</scope>
    <source>
        <strain evidence="3 4">DSM 45154</strain>
    </source>
</reference>
<proteinExistence type="predicted"/>
<evidence type="ECO:0000256" key="1">
    <source>
        <dbReference type="SAM" id="MobiDB-lite"/>
    </source>
</evidence>
<dbReference type="InterPro" id="IPR007278">
    <property type="entry name" value="DUF397"/>
</dbReference>
<dbReference type="EMBL" id="FUWS01000009">
    <property type="protein sequence ID" value="SKA26495.1"/>
    <property type="molecule type" value="Genomic_DNA"/>
</dbReference>
<feature type="domain" description="DUF397" evidence="2">
    <location>
        <begin position="32"/>
        <end position="83"/>
    </location>
</feature>
<dbReference type="AlphaFoldDB" id="A0A1T4SE95"/>
<evidence type="ECO:0000259" key="2">
    <source>
        <dbReference type="Pfam" id="PF04149"/>
    </source>
</evidence>
<feature type="compositionally biased region" description="Pro residues" evidence="1">
    <location>
        <begin position="1"/>
        <end position="11"/>
    </location>
</feature>
<evidence type="ECO:0000313" key="3">
    <source>
        <dbReference type="EMBL" id="SKA26495.1"/>
    </source>
</evidence>
<dbReference type="RefSeq" id="WP_078762699.1">
    <property type="nucleotide sequence ID" value="NZ_FUWS01000009.1"/>
</dbReference>
<sequence length="87" mass="9580">MAPVFPAPRPSPRLERPSAPSAGAITPPTVTVFRKSSRSTNQTACVEVASTARVHGIRDSKNPWQSPLYFGTPEWTAFLCSVRRERL</sequence>
<dbReference type="Proteomes" id="UP000190637">
    <property type="component" value="Unassembled WGS sequence"/>
</dbReference>